<dbReference type="Proteomes" id="UP000748531">
    <property type="component" value="Unassembled WGS sequence"/>
</dbReference>
<accession>A0A8J4SKC5</accession>
<evidence type="ECO:0000313" key="2">
    <source>
        <dbReference type="Proteomes" id="UP000748531"/>
    </source>
</evidence>
<name>A0A8J4SKC5_9TREM</name>
<sequence>MLRNDVRAAVSLSDKYAFINPDNDQFSQLESLLTKRLEDGQGECFLELGVGVCYLS</sequence>
<gene>
    <name evidence="1" type="ORF">PHET_10090</name>
</gene>
<dbReference type="EMBL" id="LUCH01006790">
    <property type="protein sequence ID" value="KAF5397095.1"/>
    <property type="molecule type" value="Genomic_DNA"/>
</dbReference>
<dbReference type="AlphaFoldDB" id="A0A8J4SKC5"/>
<reference evidence="1" key="1">
    <citation type="submission" date="2019-05" db="EMBL/GenBank/DDBJ databases">
        <title>Annotation for the trematode Paragonimus heterotremus.</title>
        <authorList>
            <person name="Choi Y.-J."/>
        </authorList>
    </citation>
    <scope>NUCLEOTIDE SEQUENCE</scope>
    <source>
        <strain evidence="1">LC</strain>
    </source>
</reference>
<evidence type="ECO:0000313" key="1">
    <source>
        <dbReference type="EMBL" id="KAF5397095.1"/>
    </source>
</evidence>
<comment type="caution">
    <text evidence="1">The sequence shown here is derived from an EMBL/GenBank/DDBJ whole genome shotgun (WGS) entry which is preliminary data.</text>
</comment>
<proteinExistence type="predicted"/>
<keyword evidence="2" id="KW-1185">Reference proteome</keyword>
<protein>
    <submittedName>
        <fullName evidence="1">Uncharacterized protein</fullName>
    </submittedName>
</protein>
<organism evidence="1 2">
    <name type="scientific">Paragonimus heterotremus</name>
    <dbReference type="NCBI Taxonomy" id="100268"/>
    <lineage>
        <taxon>Eukaryota</taxon>
        <taxon>Metazoa</taxon>
        <taxon>Spiralia</taxon>
        <taxon>Lophotrochozoa</taxon>
        <taxon>Platyhelminthes</taxon>
        <taxon>Trematoda</taxon>
        <taxon>Digenea</taxon>
        <taxon>Plagiorchiida</taxon>
        <taxon>Troglotremata</taxon>
        <taxon>Troglotrematidae</taxon>
        <taxon>Paragonimus</taxon>
    </lineage>
</organism>